<evidence type="ECO:0008006" key="3">
    <source>
        <dbReference type="Google" id="ProtNLM"/>
    </source>
</evidence>
<proteinExistence type="predicted"/>
<gene>
    <name evidence="1" type="ORF">ACFPEN_14100</name>
</gene>
<reference evidence="2" key="1">
    <citation type="journal article" date="2019" name="Int. J. Syst. Evol. Microbiol.">
        <title>The Global Catalogue of Microorganisms (GCM) 10K type strain sequencing project: providing services to taxonomists for standard genome sequencing and annotation.</title>
        <authorList>
            <consortium name="The Broad Institute Genomics Platform"/>
            <consortium name="The Broad Institute Genome Sequencing Center for Infectious Disease"/>
            <person name="Wu L."/>
            <person name="Ma J."/>
        </authorList>
    </citation>
    <scope>NUCLEOTIDE SEQUENCE [LARGE SCALE GENOMIC DNA]</scope>
    <source>
        <strain evidence="2">CECT 8064</strain>
    </source>
</reference>
<comment type="caution">
    <text evidence="1">The sequence shown here is derived from an EMBL/GenBank/DDBJ whole genome shotgun (WGS) entry which is preliminary data.</text>
</comment>
<dbReference type="RefSeq" id="WP_417922895.1">
    <property type="nucleotide sequence ID" value="NZ_JBHSFS010000005.1"/>
</dbReference>
<accession>A0ABV9BJ33</accession>
<protein>
    <recommendedName>
        <fullName evidence="3">Secreted protein</fullName>
    </recommendedName>
</protein>
<evidence type="ECO:0000313" key="2">
    <source>
        <dbReference type="Proteomes" id="UP001595990"/>
    </source>
</evidence>
<keyword evidence="2" id="KW-1185">Reference proteome</keyword>
<dbReference type="EMBL" id="JBHSFS010000005">
    <property type="protein sequence ID" value="MFC4514075.1"/>
    <property type="molecule type" value="Genomic_DNA"/>
</dbReference>
<organism evidence="1 2">
    <name type="scientific">Streptomyces ehimensis</name>
    <dbReference type="NCBI Taxonomy" id="68195"/>
    <lineage>
        <taxon>Bacteria</taxon>
        <taxon>Bacillati</taxon>
        <taxon>Actinomycetota</taxon>
        <taxon>Actinomycetes</taxon>
        <taxon>Kitasatosporales</taxon>
        <taxon>Streptomycetaceae</taxon>
        <taxon>Streptomyces</taxon>
    </lineage>
</organism>
<sequence length="147" mass="15798">MKWLIALTVIAVLGGMAYVIAGFKQALDETGKERPVACSKAMAGIGWELPGNASDQRCTEVGGLFPPTWSGSFRIPRADARSWLASLPGDRSRPVNGAGPDGIAEREKGLNLSIDHPPGRPQVDVVSVEVRWEGKDSAVVTFETFDY</sequence>
<dbReference type="Proteomes" id="UP001595990">
    <property type="component" value="Unassembled WGS sequence"/>
</dbReference>
<name>A0ABV9BJ33_9ACTN</name>
<evidence type="ECO:0000313" key="1">
    <source>
        <dbReference type="EMBL" id="MFC4514075.1"/>
    </source>
</evidence>